<dbReference type="EMBL" id="FPLD01000036">
    <property type="protein sequence ID" value="SGY90363.1"/>
    <property type="molecule type" value="Genomic_DNA"/>
</dbReference>
<reference evidence="2 3" key="1">
    <citation type="submission" date="2016-11" db="EMBL/GenBank/DDBJ databases">
        <authorList>
            <person name="Jaros S."/>
            <person name="Januszkiewicz K."/>
            <person name="Wedrychowicz H."/>
        </authorList>
    </citation>
    <scope>NUCLEOTIDE SEQUENCE [LARGE SCALE GENOMIC DNA]</scope>
    <source>
        <strain evidence="2">NVI 5450</strain>
    </source>
</reference>
<gene>
    <name evidence="2" type="ORF">NVI5450_1114</name>
</gene>
<dbReference type="AlphaFoldDB" id="A0A1L0DNB9"/>
<sequence>MAKLDQKFKKKSAQHFDDDDIMLSDRKAHKRTRRDNRQKEDLYALMDNTYVYESSSCENSM</sequence>
<dbReference type="Proteomes" id="UP000183794">
    <property type="component" value="Unassembled WGS sequence"/>
</dbReference>
<protein>
    <submittedName>
        <fullName evidence="2">Uncharacterized lipoprotein RBE_0877</fullName>
    </submittedName>
</protein>
<evidence type="ECO:0000313" key="2">
    <source>
        <dbReference type="EMBL" id="SGY90363.1"/>
    </source>
</evidence>
<proteinExistence type="predicted"/>
<feature type="region of interest" description="Disordered" evidence="1">
    <location>
        <begin position="1"/>
        <end position="40"/>
    </location>
</feature>
<evidence type="ECO:0000313" key="3">
    <source>
        <dbReference type="Proteomes" id="UP000183794"/>
    </source>
</evidence>
<dbReference type="RefSeq" id="WP_075497009.1">
    <property type="nucleotide sequence ID" value="NZ_CAWRBC010000158.1"/>
</dbReference>
<accession>A0A1L0DNB9</accession>
<organism evidence="2 3">
    <name type="scientific">Moritella viscosa</name>
    <dbReference type="NCBI Taxonomy" id="80854"/>
    <lineage>
        <taxon>Bacteria</taxon>
        <taxon>Pseudomonadati</taxon>
        <taxon>Pseudomonadota</taxon>
        <taxon>Gammaproteobacteria</taxon>
        <taxon>Alteromonadales</taxon>
        <taxon>Moritellaceae</taxon>
        <taxon>Moritella</taxon>
    </lineage>
</organism>
<evidence type="ECO:0000256" key="1">
    <source>
        <dbReference type="SAM" id="MobiDB-lite"/>
    </source>
</evidence>
<keyword evidence="2" id="KW-0449">Lipoprotein</keyword>
<name>A0A1L0DNB9_9GAMM</name>